<dbReference type="GO" id="GO:0005975">
    <property type="term" value="P:carbohydrate metabolic process"/>
    <property type="evidence" value="ECO:0007669"/>
    <property type="project" value="InterPro"/>
</dbReference>
<feature type="compositionally biased region" description="Gly residues" evidence="3">
    <location>
        <begin position="224"/>
        <end position="234"/>
    </location>
</feature>
<dbReference type="OrthoDB" id="136121at2"/>
<keyword evidence="1" id="KW-0378">Hydrolase</keyword>
<dbReference type="GO" id="GO:0004565">
    <property type="term" value="F:beta-galactosidase activity"/>
    <property type="evidence" value="ECO:0007669"/>
    <property type="project" value="InterPro"/>
</dbReference>
<dbReference type="AlphaFoldDB" id="A0A540VJU6"/>
<dbReference type="PANTHER" id="PTHR12631">
    <property type="entry name" value="ALPHA-L-IDURONIDASE"/>
    <property type="match status" value="1"/>
</dbReference>
<evidence type="ECO:0000259" key="5">
    <source>
        <dbReference type="PROSITE" id="PS51781"/>
    </source>
</evidence>
<keyword evidence="4" id="KW-1133">Transmembrane helix</keyword>
<dbReference type="InterPro" id="IPR003646">
    <property type="entry name" value="SH3-like_bac-type"/>
</dbReference>
<evidence type="ECO:0000313" key="6">
    <source>
        <dbReference type="EMBL" id="TQE97037.1"/>
    </source>
</evidence>
<evidence type="ECO:0000256" key="4">
    <source>
        <dbReference type="SAM" id="Phobius"/>
    </source>
</evidence>
<sequence length="606" mass="66450">MRRCGPCPSEPRKGCGPPKAGASPVPFHGQTITKPRSQTGFRKRMNQHQLKPTKRISMNRGYMLWAMLWAVLLVASLLLASCGRSEPEPTPTPTKTPVGAAGQAPQPATTPSPATDGSQSAPQPANTQLAANPDPATPTAAAAVFAVVDADLLNVRSGPGTNFDVVTTVSRGERYQIIGRSQDNSWVQLGNEGRELGWVAADFVREERGDGSGQVAQATPTPATGGGSQPTGGGTYAAATMSSPDFGAQAFLWWRPEIADRDLKLMQEAGFNWVKQTFAWETIEGAGKGQFDWSIADRVVTHVNQHNLKLLARLSSDPEKTNFWPGQPPGNADHFADFAFAVASRYNCTPQAVGCIQAYQIWNEPNLAREWGGNRPNPAQYVEFLRKAYAAIKRANPNAIVISAGMAPTGDNNANAMPDDLFYESMYQAMGGSSNGYFDMLGVHGAGFAAPPELDPAEAAANPQYGGYRFFAFRHVEDIRNIMVRYGDGNKRIVLLEFGWTFDRVNPSYKWHGADAGIDEFVQADYLKRAYQYAAANWQPWIGLMSLLTMPNLDWLNDGNPQDEEQYWWAILEPSQIDELKLRPAFVELCIYFNSLKGQRCKYDPN</sequence>
<dbReference type="SMART" id="SM00287">
    <property type="entry name" value="SH3b"/>
    <property type="match status" value="1"/>
</dbReference>
<dbReference type="Gene3D" id="3.20.20.80">
    <property type="entry name" value="Glycosidases"/>
    <property type="match status" value="1"/>
</dbReference>
<dbReference type="Gene3D" id="2.30.30.40">
    <property type="entry name" value="SH3 Domains"/>
    <property type="match status" value="1"/>
</dbReference>
<feature type="compositionally biased region" description="Basic residues" evidence="3">
    <location>
        <begin position="41"/>
        <end position="52"/>
    </location>
</feature>
<feature type="region of interest" description="Disordered" evidence="3">
    <location>
        <begin position="207"/>
        <end position="234"/>
    </location>
</feature>
<dbReference type="Proteomes" id="UP000317371">
    <property type="component" value="Unassembled WGS sequence"/>
</dbReference>
<dbReference type="InterPro" id="IPR017853">
    <property type="entry name" value="GH"/>
</dbReference>
<dbReference type="InterPro" id="IPR013529">
    <property type="entry name" value="Glyco_hydro_42_N"/>
</dbReference>
<proteinExistence type="predicted"/>
<dbReference type="GO" id="GO:0009341">
    <property type="term" value="C:beta-galactosidase complex"/>
    <property type="evidence" value="ECO:0007669"/>
    <property type="project" value="InterPro"/>
</dbReference>
<dbReference type="PROSITE" id="PS51781">
    <property type="entry name" value="SH3B"/>
    <property type="match status" value="1"/>
</dbReference>
<feature type="domain" description="SH3b" evidence="5">
    <location>
        <begin position="143"/>
        <end position="208"/>
    </location>
</feature>
<feature type="compositionally biased region" description="Polar residues" evidence="3">
    <location>
        <begin position="30"/>
        <end position="40"/>
    </location>
</feature>
<reference evidence="6 7" key="1">
    <citation type="submission" date="2019-06" db="EMBL/GenBank/DDBJ databases">
        <title>Genome sequence of Litorilinea aerophila BAA-2444.</title>
        <authorList>
            <person name="Maclea K.S."/>
            <person name="Maurais E.G."/>
            <person name="Iannazzi L.C."/>
        </authorList>
    </citation>
    <scope>NUCLEOTIDE SEQUENCE [LARGE SCALE GENOMIC DNA]</scope>
    <source>
        <strain evidence="6 7">ATCC BAA-2444</strain>
    </source>
</reference>
<dbReference type="Pfam" id="PF08239">
    <property type="entry name" value="SH3_3"/>
    <property type="match status" value="1"/>
</dbReference>
<evidence type="ECO:0000313" key="7">
    <source>
        <dbReference type="Proteomes" id="UP000317371"/>
    </source>
</evidence>
<dbReference type="Pfam" id="PF02449">
    <property type="entry name" value="Glyco_hydro_42"/>
    <property type="match status" value="1"/>
</dbReference>
<keyword evidence="4" id="KW-0472">Membrane</keyword>
<evidence type="ECO:0000256" key="3">
    <source>
        <dbReference type="SAM" id="MobiDB-lite"/>
    </source>
</evidence>
<organism evidence="6 7">
    <name type="scientific">Litorilinea aerophila</name>
    <dbReference type="NCBI Taxonomy" id="1204385"/>
    <lineage>
        <taxon>Bacteria</taxon>
        <taxon>Bacillati</taxon>
        <taxon>Chloroflexota</taxon>
        <taxon>Caldilineae</taxon>
        <taxon>Caldilineales</taxon>
        <taxon>Caldilineaceae</taxon>
        <taxon>Litorilinea</taxon>
    </lineage>
</organism>
<dbReference type="InParanoid" id="A0A540VJU6"/>
<keyword evidence="7" id="KW-1185">Reference proteome</keyword>
<feature type="region of interest" description="Disordered" evidence="3">
    <location>
        <begin position="84"/>
        <end position="136"/>
    </location>
</feature>
<evidence type="ECO:0000256" key="1">
    <source>
        <dbReference type="ARBA" id="ARBA00022801"/>
    </source>
</evidence>
<evidence type="ECO:0000256" key="2">
    <source>
        <dbReference type="ARBA" id="ARBA00023295"/>
    </source>
</evidence>
<dbReference type="EMBL" id="VIGC01000005">
    <property type="protein sequence ID" value="TQE97037.1"/>
    <property type="molecule type" value="Genomic_DNA"/>
</dbReference>
<feature type="compositionally biased region" description="Polar residues" evidence="3">
    <location>
        <begin position="116"/>
        <end position="128"/>
    </location>
</feature>
<keyword evidence="4" id="KW-0812">Transmembrane</keyword>
<feature type="region of interest" description="Disordered" evidence="3">
    <location>
        <begin position="1"/>
        <end position="52"/>
    </location>
</feature>
<accession>A0A540VJU6</accession>
<protein>
    <submittedName>
        <fullName evidence="6">SH3 domain-containing protein</fullName>
    </submittedName>
</protein>
<feature type="compositionally biased region" description="Low complexity" evidence="3">
    <location>
        <begin position="213"/>
        <end position="223"/>
    </location>
</feature>
<dbReference type="SUPFAM" id="SSF51445">
    <property type="entry name" value="(Trans)glycosidases"/>
    <property type="match status" value="1"/>
</dbReference>
<dbReference type="PANTHER" id="PTHR12631:SF10">
    <property type="entry name" value="BETA-XYLOSIDASE-LIKE PROTEIN-RELATED"/>
    <property type="match status" value="1"/>
</dbReference>
<name>A0A540VJU6_9CHLR</name>
<comment type="caution">
    <text evidence="6">The sequence shown here is derived from an EMBL/GenBank/DDBJ whole genome shotgun (WGS) entry which is preliminary data.</text>
</comment>
<gene>
    <name evidence="6" type="ORF">FKZ61_05220</name>
</gene>
<feature type="transmembrane region" description="Helical" evidence="4">
    <location>
        <begin position="62"/>
        <end position="80"/>
    </location>
</feature>
<feature type="compositionally biased region" description="Low complexity" evidence="3">
    <location>
        <begin position="95"/>
        <end position="115"/>
    </location>
</feature>
<keyword evidence="2" id="KW-0326">Glycosidase</keyword>
<dbReference type="InterPro" id="IPR051923">
    <property type="entry name" value="Glycosyl_Hydrolase_39"/>
</dbReference>